<feature type="transmembrane region" description="Helical" evidence="2">
    <location>
        <begin position="12"/>
        <end position="33"/>
    </location>
</feature>
<dbReference type="PANTHER" id="PTHR38166:SF1">
    <property type="entry name" value="C2H2-TYPE DOMAIN-CONTAINING PROTEIN"/>
    <property type="match status" value="1"/>
</dbReference>
<feature type="compositionally biased region" description="Acidic residues" evidence="1">
    <location>
        <begin position="710"/>
        <end position="721"/>
    </location>
</feature>
<feature type="compositionally biased region" description="Basic and acidic residues" evidence="1">
    <location>
        <begin position="308"/>
        <end position="327"/>
    </location>
</feature>
<evidence type="ECO:0000256" key="2">
    <source>
        <dbReference type="SAM" id="Phobius"/>
    </source>
</evidence>
<dbReference type="PANTHER" id="PTHR38166">
    <property type="entry name" value="C2H2-TYPE DOMAIN-CONTAINING PROTEIN-RELATED"/>
    <property type="match status" value="1"/>
</dbReference>
<feature type="region of interest" description="Disordered" evidence="1">
    <location>
        <begin position="92"/>
        <end position="116"/>
    </location>
</feature>
<feature type="region of interest" description="Disordered" evidence="1">
    <location>
        <begin position="650"/>
        <end position="729"/>
    </location>
</feature>
<feature type="transmembrane region" description="Helical" evidence="2">
    <location>
        <begin position="53"/>
        <end position="72"/>
    </location>
</feature>
<gene>
    <name evidence="3" type="ORF">CRHIZ90672A_00015289</name>
</gene>
<dbReference type="Proteomes" id="UP000696573">
    <property type="component" value="Unassembled WGS sequence"/>
</dbReference>
<feature type="compositionally biased region" description="Pro residues" evidence="1">
    <location>
        <begin position="558"/>
        <end position="573"/>
    </location>
</feature>
<evidence type="ECO:0008006" key="5">
    <source>
        <dbReference type="Google" id="ProtNLM"/>
    </source>
</evidence>
<proteinExistence type="predicted"/>
<feature type="region of interest" description="Disordered" evidence="1">
    <location>
        <begin position="551"/>
        <end position="577"/>
    </location>
</feature>
<protein>
    <recommendedName>
        <fullName evidence="5">C2H2-type domain-containing protein</fullName>
    </recommendedName>
</protein>
<dbReference type="OrthoDB" id="4738706at2759"/>
<sequence>MQTDNLVVGSSSLWDWMFVLLSATLIAQGIQYVQCAESSFSWPPPALRPLLEAAVDIANSAVAVVAAAFSSPRSLPRTVRRRHEREREKRAAKALKRSSSAKVNANRASAKQTAPVVAQPHAPLVCNHDDDGSHPQAVPKACSKANSSPKATAAGAQVTTCYFVNYVSYAYNNCHEANELGPKPSQPAAPCDAPLDDLHDGAHKPVVVHPPPQRDEPTDQESNIAAVSLSTAALDEDKWQIQDQSQGIFVRLVLASVVLSVGFVSFGGVAQGSQSTGGWALSADGAGKGRSSRGSDNKKKGAGKRKRDHDDGRDEKKRGPSHRHDDEGEWDGRFLACPYYKMDPHRYSRCWAKYELRRFADVKQHLIRCHKVKEYYCSRCCLVEFEDRAAWQLHTQSCNEPNTALRPENFTVDEIEHLANAPRGATDERKYYWVWENFFFRHPAPASPYVPDYLTETRSIHSPDFQAALQTALLSPPPAINIERGEGEDHTAWARRLSDYLCPRMLELASQAEHPRRLRFPPSVAHAHAHAPPPLANHLHAHPVANRTAVALQQPQQPALPPQPHPPPQPQPVAPAHASAVAGLFPTVAHPLQVPPSLPPHQQASLPHRVQRSPAAAVVRAASAAASPSGVGTTISPSLLNMGMGMNMYYQNPHPPPHPRQRSYRPAPSSTVTPLDQVEIPIDPNLSYLDPPPSPQGPPGNTNQPANTDQSDDANDDDDFDYGAYFSLP</sequence>
<comment type="caution">
    <text evidence="3">The sequence shown here is derived from an EMBL/GenBank/DDBJ whole genome shotgun (WGS) entry which is preliminary data.</text>
</comment>
<feature type="transmembrane region" description="Helical" evidence="2">
    <location>
        <begin position="248"/>
        <end position="270"/>
    </location>
</feature>
<keyword evidence="4" id="KW-1185">Reference proteome</keyword>
<evidence type="ECO:0000313" key="3">
    <source>
        <dbReference type="EMBL" id="CAH0035933.1"/>
    </source>
</evidence>
<dbReference type="AlphaFoldDB" id="A0A9N9VYC9"/>
<feature type="region of interest" description="Disordered" evidence="1">
    <location>
        <begin position="271"/>
        <end position="327"/>
    </location>
</feature>
<reference evidence="3" key="1">
    <citation type="submission" date="2021-10" db="EMBL/GenBank/DDBJ databases">
        <authorList>
            <person name="Piombo E."/>
        </authorList>
    </citation>
    <scope>NUCLEOTIDE SEQUENCE</scope>
</reference>
<name>A0A9N9VYC9_9HYPO</name>
<accession>A0A9N9VYC9</accession>
<organism evidence="3 4">
    <name type="scientific">Clonostachys rhizophaga</name>
    <dbReference type="NCBI Taxonomy" id="160324"/>
    <lineage>
        <taxon>Eukaryota</taxon>
        <taxon>Fungi</taxon>
        <taxon>Dikarya</taxon>
        <taxon>Ascomycota</taxon>
        <taxon>Pezizomycotina</taxon>
        <taxon>Sordariomycetes</taxon>
        <taxon>Hypocreomycetidae</taxon>
        <taxon>Hypocreales</taxon>
        <taxon>Bionectriaceae</taxon>
        <taxon>Clonostachys</taxon>
    </lineage>
</organism>
<evidence type="ECO:0000256" key="1">
    <source>
        <dbReference type="SAM" id="MobiDB-lite"/>
    </source>
</evidence>
<keyword evidence="2" id="KW-0812">Transmembrane</keyword>
<evidence type="ECO:0000313" key="4">
    <source>
        <dbReference type="Proteomes" id="UP000696573"/>
    </source>
</evidence>
<keyword evidence="2" id="KW-1133">Transmembrane helix</keyword>
<keyword evidence="2" id="KW-0472">Membrane</keyword>
<dbReference type="EMBL" id="CABFNQ020000756">
    <property type="protein sequence ID" value="CAH0035933.1"/>
    <property type="molecule type" value="Genomic_DNA"/>
</dbReference>